<evidence type="ECO:0000256" key="1">
    <source>
        <dbReference type="SAM" id="MobiDB-lite"/>
    </source>
</evidence>
<feature type="non-terminal residue" evidence="2">
    <location>
        <position position="1"/>
    </location>
</feature>
<gene>
    <name evidence="2" type="ORF">HK100_011652</name>
</gene>
<dbReference type="Proteomes" id="UP001211907">
    <property type="component" value="Unassembled WGS sequence"/>
</dbReference>
<feature type="compositionally biased region" description="Polar residues" evidence="1">
    <location>
        <begin position="334"/>
        <end position="344"/>
    </location>
</feature>
<sequence length="390" mass="42602">ISPELSELSPKQLKILKIIHYQSKSINVFIDNYENIRKIINEHKNRQKTTAAMAGEYEILAAASAAFRKTDFPSYGHRRHRSSSNIDAIENSEYLQPPPAIPQPLLLKPRRLGQSKDHEYRCNNTYIYSQKSDDRILVSGVGGVGALKPAAQILDHITGGGDQAIIESFDTLNDSSCNLEKKTCPVVCDSSGGEFGDVKSLENNDSKKMKECNSSKMNRNCGFCRVGNCDSNITLDRRGVPAKLDIWTNSGKNQLRSIASGSKSSNISTINHNSNSSSSSNNGDNGLNTNIMKDLIKEISVLTNIDCYLLDDVPEKVTDTTTTNFVKKLLAPQATSSRNTSVNDPPSAPKPFQNNLGKRLSVNESANSSLNNIGGLEGSNSKVFKADKAD</sequence>
<name>A0AAD5XE04_9FUNG</name>
<comment type="caution">
    <text evidence="2">The sequence shown here is derived from an EMBL/GenBank/DDBJ whole genome shotgun (WGS) entry which is preliminary data.</text>
</comment>
<feature type="region of interest" description="Disordered" evidence="1">
    <location>
        <begin position="257"/>
        <end position="285"/>
    </location>
</feature>
<proteinExistence type="predicted"/>
<evidence type="ECO:0000313" key="3">
    <source>
        <dbReference type="Proteomes" id="UP001211907"/>
    </source>
</evidence>
<reference evidence="2" key="1">
    <citation type="submission" date="2020-05" db="EMBL/GenBank/DDBJ databases">
        <title>Phylogenomic resolution of chytrid fungi.</title>
        <authorList>
            <person name="Stajich J.E."/>
            <person name="Amses K."/>
            <person name="Simmons R."/>
            <person name="Seto K."/>
            <person name="Myers J."/>
            <person name="Bonds A."/>
            <person name="Quandt C.A."/>
            <person name="Barry K."/>
            <person name="Liu P."/>
            <person name="Grigoriev I."/>
            <person name="Longcore J.E."/>
            <person name="James T.Y."/>
        </authorList>
    </citation>
    <scope>NUCLEOTIDE SEQUENCE</scope>
    <source>
        <strain evidence="2">JEL0513</strain>
    </source>
</reference>
<keyword evidence="3" id="KW-1185">Reference proteome</keyword>
<organism evidence="2 3">
    <name type="scientific">Physocladia obscura</name>
    <dbReference type="NCBI Taxonomy" id="109957"/>
    <lineage>
        <taxon>Eukaryota</taxon>
        <taxon>Fungi</taxon>
        <taxon>Fungi incertae sedis</taxon>
        <taxon>Chytridiomycota</taxon>
        <taxon>Chytridiomycota incertae sedis</taxon>
        <taxon>Chytridiomycetes</taxon>
        <taxon>Chytridiales</taxon>
        <taxon>Chytriomycetaceae</taxon>
        <taxon>Physocladia</taxon>
    </lineage>
</organism>
<dbReference type="EMBL" id="JADGJH010000747">
    <property type="protein sequence ID" value="KAJ3123289.1"/>
    <property type="molecule type" value="Genomic_DNA"/>
</dbReference>
<accession>A0AAD5XE04</accession>
<dbReference type="AlphaFoldDB" id="A0AAD5XE04"/>
<evidence type="ECO:0000313" key="2">
    <source>
        <dbReference type="EMBL" id="KAJ3123289.1"/>
    </source>
</evidence>
<feature type="compositionally biased region" description="Polar residues" evidence="1">
    <location>
        <begin position="352"/>
        <end position="382"/>
    </location>
</feature>
<protein>
    <submittedName>
        <fullName evidence="2">Uncharacterized protein</fullName>
    </submittedName>
</protein>
<feature type="region of interest" description="Disordered" evidence="1">
    <location>
        <begin position="334"/>
        <end position="390"/>
    </location>
</feature>